<feature type="transmembrane region" description="Helical" evidence="2">
    <location>
        <begin position="143"/>
        <end position="161"/>
    </location>
</feature>
<keyword evidence="2" id="KW-0472">Membrane</keyword>
<dbReference type="RefSeq" id="WP_231486357.1">
    <property type="nucleotide sequence ID" value="NZ_BAAAZO010000013.1"/>
</dbReference>
<dbReference type="Proteomes" id="UP001501074">
    <property type="component" value="Unassembled WGS sequence"/>
</dbReference>
<keyword evidence="2" id="KW-0812">Transmembrane</keyword>
<protein>
    <submittedName>
        <fullName evidence="3">Uncharacterized protein</fullName>
    </submittedName>
</protein>
<accession>A0ABP7ATF7</accession>
<sequence length="257" mass="26920">MTSDTNSRLPIPPNDRPTRDSLQQPVKGAPIEESWHEQEAPSAVADPGGTAQAQPAPTARTAPPRGYDAPTRTAPAYADPDYVEPGYEAGYASDAPSPGAPVTRTASVSSPGRMGFGVAVLVLGVLLGISAQQADDAGMMLRVPALLAALIMVAQGIQLILRGLPRETEVEVVEVMDDSDPGHAHTSVRPRPWAGMAALRTDPGSLGLPALVIVLAVWLGLADLRVTDASSSFSSLSMLSAFVLFALGWTMIPPRQR</sequence>
<evidence type="ECO:0000256" key="2">
    <source>
        <dbReference type="SAM" id="Phobius"/>
    </source>
</evidence>
<organism evidence="3 4">
    <name type="scientific">Kineosporia mesophila</name>
    <dbReference type="NCBI Taxonomy" id="566012"/>
    <lineage>
        <taxon>Bacteria</taxon>
        <taxon>Bacillati</taxon>
        <taxon>Actinomycetota</taxon>
        <taxon>Actinomycetes</taxon>
        <taxon>Kineosporiales</taxon>
        <taxon>Kineosporiaceae</taxon>
        <taxon>Kineosporia</taxon>
    </lineage>
</organism>
<feature type="region of interest" description="Disordered" evidence="1">
    <location>
        <begin position="1"/>
        <end position="106"/>
    </location>
</feature>
<feature type="transmembrane region" description="Helical" evidence="2">
    <location>
        <begin position="233"/>
        <end position="252"/>
    </location>
</feature>
<keyword evidence="2" id="KW-1133">Transmembrane helix</keyword>
<feature type="transmembrane region" description="Helical" evidence="2">
    <location>
        <begin position="204"/>
        <end position="221"/>
    </location>
</feature>
<evidence type="ECO:0000313" key="4">
    <source>
        <dbReference type="Proteomes" id="UP001501074"/>
    </source>
</evidence>
<gene>
    <name evidence="3" type="ORF">GCM10022223_67880</name>
</gene>
<reference evidence="4" key="1">
    <citation type="journal article" date="2019" name="Int. J. Syst. Evol. Microbiol.">
        <title>The Global Catalogue of Microorganisms (GCM) 10K type strain sequencing project: providing services to taxonomists for standard genome sequencing and annotation.</title>
        <authorList>
            <consortium name="The Broad Institute Genomics Platform"/>
            <consortium name="The Broad Institute Genome Sequencing Center for Infectious Disease"/>
            <person name="Wu L."/>
            <person name="Ma J."/>
        </authorList>
    </citation>
    <scope>NUCLEOTIDE SEQUENCE [LARGE SCALE GENOMIC DNA]</scope>
    <source>
        <strain evidence="4">JCM 16902</strain>
    </source>
</reference>
<proteinExistence type="predicted"/>
<evidence type="ECO:0000256" key="1">
    <source>
        <dbReference type="SAM" id="MobiDB-lite"/>
    </source>
</evidence>
<dbReference type="EMBL" id="BAAAZO010000013">
    <property type="protein sequence ID" value="GAA3639256.1"/>
    <property type="molecule type" value="Genomic_DNA"/>
</dbReference>
<evidence type="ECO:0000313" key="3">
    <source>
        <dbReference type="EMBL" id="GAA3639256.1"/>
    </source>
</evidence>
<name>A0ABP7ATF7_9ACTN</name>
<feature type="compositionally biased region" description="Low complexity" evidence="1">
    <location>
        <begin position="47"/>
        <end position="66"/>
    </location>
</feature>
<comment type="caution">
    <text evidence="3">The sequence shown here is derived from an EMBL/GenBank/DDBJ whole genome shotgun (WGS) entry which is preliminary data.</text>
</comment>
<feature type="transmembrane region" description="Helical" evidence="2">
    <location>
        <begin position="114"/>
        <end position="131"/>
    </location>
</feature>
<keyword evidence="4" id="KW-1185">Reference proteome</keyword>